<dbReference type="InterPro" id="IPR009017">
    <property type="entry name" value="GFP"/>
</dbReference>
<keyword evidence="3" id="KW-0599">Photoprotein</keyword>
<evidence type="ECO:0000256" key="2">
    <source>
        <dbReference type="ARBA" id="ARBA00023223"/>
    </source>
</evidence>
<dbReference type="InterPro" id="IPR011584">
    <property type="entry name" value="GFP-related"/>
</dbReference>
<evidence type="ECO:0000256" key="1">
    <source>
        <dbReference type="ARBA" id="ARBA00008949"/>
    </source>
</evidence>
<keyword evidence="5" id="KW-1185">Reference proteome</keyword>
<protein>
    <submittedName>
        <fullName evidence="4">Hypp7956 protein</fullName>
    </submittedName>
</protein>
<sequence length="421" mass="45695">MASSGASVGSWYKILFRAFAAIVERSLRSFDSTLGALTALTALSRRSHGAHALASRSLGARFLIAILGALTAKVLSMFKTIAEVTARMALSPRCRRSHGALAALSALSMALSPRCRRSHGDLAKLRALAAIRERSLRPFDPTLGALTALSRRSPRSHGALTALTALTPRSLGARFLIAILGALTAKVLSMFKTIAEPLPETHDLHLYGSINGHEFDMAGGGKGDASNGTIVTKLTSTNGALKFSPYLLIPHLGYGYYQYLPFPDGPSPFQAAMLDGSGYDIVRTFDFEDGAKLTIEYKYAFEGTKVKGEFKAGFLEIIFMTGTGFPDDGPVMTSQIVGQDRCVSRTRYKDNNTMSDSFEWTYNLKDGGCYGAMGSSKYMFKRPVQAVNIEMDPIFVYRKCDVTATKTEVTLDEVETAFYTV</sequence>
<reference evidence="4" key="1">
    <citation type="submission" date="2022-01" db="EMBL/GenBank/DDBJ databases">
        <authorList>
            <person name="Braso-Vives M."/>
        </authorList>
    </citation>
    <scope>NUCLEOTIDE SEQUENCE</scope>
</reference>
<comment type="similarity">
    <text evidence="1">Belongs to the GFP family.</text>
</comment>
<keyword evidence="2" id="KW-0455">Luminescence</keyword>
<accession>A0A8K0EDA9</accession>
<dbReference type="GO" id="GO:0008218">
    <property type="term" value="P:bioluminescence"/>
    <property type="evidence" value="ECO:0007669"/>
    <property type="project" value="UniProtKB-KW"/>
</dbReference>
<dbReference type="Gene3D" id="2.40.155.10">
    <property type="entry name" value="Green fluorescent protein"/>
    <property type="match status" value="1"/>
</dbReference>
<dbReference type="AlphaFoldDB" id="A0A8K0EDA9"/>
<evidence type="ECO:0000313" key="4">
    <source>
        <dbReference type="EMBL" id="CAH1247596.1"/>
    </source>
</evidence>
<dbReference type="Proteomes" id="UP000838412">
    <property type="component" value="Chromosome 16"/>
</dbReference>
<evidence type="ECO:0000256" key="3">
    <source>
        <dbReference type="ARBA" id="ARBA00023262"/>
    </source>
</evidence>
<gene>
    <name evidence="4" type="primary">Hypp7956</name>
    <name evidence="4" type="ORF">BLAG_LOCUS9217</name>
</gene>
<name>A0A8K0EDA9_BRALA</name>
<dbReference type="Pfam" id="PF01353">
    <property type="entry name" value="GFP"/>
    <property type="match status" value="1"/>
</dbReference>
<dbReference type="SUPFAM" id="SSF54511">
    <property type="entry name" value="GFP-like"/>
    <property type="match status" value="1"/>
</dbReference>
<organism evidence="4 5">
    <name type="scientific">Branchiostoma lanceolatum</name>
    <name type="common">Common lancelet</name>
    <name type="synonym">Amphioxus lanceolatum</name>
    <dbReference type="NCBI Taxonomy" id="7740"/>
    <lineage>
        <taxon>Eukaryota</taxon>
        <taxon>Metazoa</taxon>
        <taxon>Chordata</taxon>
        <taxon>Cephalochordata</taxon>
        <taxon>Leptocardii</taxon>
        <taxon>Amphioxiformes</taxon>
        <taxon>Branchiostomatidae</taxon>
        <taxon>Branchiostoma</taxon>
    </lineage>
</organism>
<dbReference type="OrthoDB" id="10116271at2759"/>
<proteinExistence type="inferred from homology"/>
<dbReference type="EMBL" id="OV696701">
    <property type="protein sequence ID" value="CAH1247596.1"/>
    <property type="molecule type" value="Genomic_DNA"/>
</dbReference>
<evidence type="ECO:0000313" key="5">
    <source>
        <dbReference type="Proteomes" id="UP000838412"/>
    </source>
</evidence>